<evidence type="ECO:0000313" key="5">
    <source>
        <dbReference type="Proteomes" id="UP000266910"/>
    </source>
</evidence>
<dbReference type="InterPro" id="IPR000424">
    <property type="entry name" value="Primosome_PriB/ssb"/>
</dbReference>
<evidence type="ECO:0000256" key="1">
    <source>
        <dbReference type="ARBA" id="ARBA00023125"/>
    </source>
</evidence>
<dbReference type="PROSITE" id="PS50935">
    <property type="entry name" value="SSB"/>
    <property type="match status" value="1"/>
</dbReference>
<dbReference type="InterPro" id="IPR012340">
    <property type="entry name" value="NA-bd_OB-fold"/>
</dbReference>
<keyword evidence="1 2" id="KW-0238">DNA-binding</keyword>
<sequence>MAEIIFTGNLGADAKMTYTRSGSPVLNFRVGDSKSKKLDNGDFETVAQNWFNVELWGSIAEFLAEQLLKGVRVKVYGTFYVREYDGRNGSGISLDVKASAVEVLTSYKDRQKIAGNHPGAQPGGGFGGGQTSGGQGGNDLPPDDPWATPPANNNQGGWG</sequence>
<proteinExistence type="predicted"/>
<accession>A0A3G2KA47</accession>
<organism evidence="4 5">
    <name type="scientific">Arthrobacter phage Auxilium</name>
    <dbReference type="NCBI Taxonomy" id="2419948"/>
    <lineage>
        <taxon>Viruses</taxon>
        <taxon>Duplodnaviria</taxon>
        <taxon>Heunggongvirae</taxon>
        <taxon>Uroviricota</taxon>
        <taxon>Caudoviricetes</taxon>
        <taxon>Richievirus</taxon>
        <taxon>Richievirus auxilium</taxon>
    </lineage>
</organism>
<dbReference type="Proteomes" id="UP000266910">
    <property type="component" value="Genome"/>
</dbReference>
<dbReference type="GeneID" id="77931756"/>
<reference evidence="4 5" key="1">
    <citation type="submission" date="2018-09" db="EMBL/GenBank/DDBJ databases">
        <authorList>
            <person name="Rimple P.A."/>
            <person name="Stoner T.H."/>
            <person name="Garlena R.A."/>
            <person name="Russell D.A."/>
            <person name="Pope W.H."/>
            <person name="Jacobs-Sera D."/>
            <person name="Hatfull G.F."/>
        </authorList>
    </citation>
    <scope>NUCLEOTIDE SEQUENCE [LARGE SCALE GENOMIC DNA]</scope>
</reference>
<dbReference type="InterPro" id="IPR011344">
    <property type="entry name" value="ssDNA-bd"/>
</dbReference>
<evidence type="ECO:0000313" key="4">
    <source>
        <dbReference type="EMBL" id="AYN55844.1"/>
    </source>
</evidence>
<feature type="compositionally biased region" description="Gly residues" evidence="3">
    <location>
        <begin position="121"/>
        <end position="137"/>
    </location>
</feature>
<name>A0A3G2KA47_9CAUD</name>
<dbReference type="GO" id="GO:0006260">
    <property type="term" value="P:DNA replication"/>
    <property type="evidence" value="ECO:0007669"/>
    <property type="project" value="InterPro"/>
</dbReference>
<dbReference type="GO" id="GO:0003697">
    <property type="term" value="F:single-stranded DNA binding"/>
    <property type="evidence" value="ECO:0007669"/>
    <property type="project" value="InterPro"/>
</dbReference>
<protein>
    <submittedName>
        <fullName evidence="4">SsDNA-binding protein</fullName>
    </submittedName>
</protein>
<gene>
    <name evidence="4" type="primary">68</name>
    <name evidence="4" type="ORF">PBI_AUXILIUM_68</name>
</gene>
<dbReference type="NCBIfam" id="TIGR00621">
    <property type="entry name" value="ssb"/>
    <property type="match status" value="1"/>
</dbReference>
<dbReference type="KEGG" id="vg:77931756"/>
<evidence type="ECO:0000256" key="3">
    <source>
        <dbReference type="SAM" id="MobiDB-lite"/>
    </source>
</evidence>
<feature type="region of interest" description="Disordered" evidence="3">
    <location>
        <begin position="112"/>
        <end position="159"/>
    </location>
</feature>
<dbReference type="EMBL" id="MH834598">
    <property type="protein sequence ID" value="AYN55844.1"/>
    <property type="molecule type" value="Genomic_DNA"/>
</dbReference>
<feature type="compositionally biased region" description="Polar residues" evidence="3">
    <location>
        <begin position="150"/>
        <end position="159"/>
    </location>
</feature>
<dbReference type="Pfam" id="PF00436">
    <property type="entry name" value="SSB"/>
    <property type="match status" value="1"/>
</dbReference>
<dbReference type="SUPFAM" id="SSF50249">
    <property type="entry name" value="Nucleic acid-binding proteins"/>
    <property type="match status" value="1"/>
</dbReference>
<keyword evidence="5" id="KW-1185">Reference proteome</keyword>
<dbReference type="RefSeq" id="YP_010655887.1">
    <property type="nucleotide sequence ID" value="NC_070832.1"/>
</dbReference>
<dbReference type="Gene3D" id="2.40.50.140">
    <property type="entry name" value="Nucleic acid-binding proteins"/>
    <property type="match status" value="1"/>
</dbReference>
<dbReference type="CDD" id="cd04496">
    <property type="entry name" value="SSB_OBF"/>
    <property type="match status" value="1"/>
</dbReference>
<evidence type="ECO:0000256" key="2">
    <source>
        <dbReference type="PROSITE-ProRule" id="PRU00252"/>
    </source>
</evidence>